<evidence type="ECO:0000256" key="3">
    <source>
        <dbReference type="ARBA" id="ARBA00022691"/>
    </source>
</evidence>
<sequence>MQVPIKIIAVAKNSSGPAEACAGEWAAKLARYTAVQQKRVQPNPKRSDAPAVAVRTEGEAVLRALAGGDRVVVLDERGAELTSEGVAQLIAKAGDSGAAGLAFCIGGPHGHSEAVRERADVTVRLSACVLNHEVARIVLLEQLYRGWTILRGEPYHH</sequence>
<proteinExistence type="inferred from homology"/>
<evidence type="ECO:0000256" key="1">
    <source>
        <dbReference type="ARBA" id="ARBA00022603"/>
    </source>
</evidence>
<evidence type="ECO:0000313" key="6">
    <source>
        <dbReference type="Proteomes" id="UP001445335"/>
    </source>
</evidence>
<dbReference type="Proteomes" id="UP001445335">
    <property type="component" value="Unassembled WGS sequence"/>
</dbReference>
<reference evidence="5 6" key="1">
    <citation type="journal article" date="2024" name="Nat. Commun.">
        <title>Phylogenomics reveals the evolutionary origins of lichenization in chlorophyte algae.</title>
        <authorList>
            <person name="Puginier C."/>
            <person name="Libourel C."/>
            <person name="Otte J."/>
            <person name="Skaloud P."/>
            <person name="Haon M."/>
            <person name="Grisel S."/>
            <person name="Petersen M."/>
            <person name="Berrin J.G."/>
            <person name="Delaux P.M."/>
            <person name="Dal Grande F."/>
            <person name="Keller J."/>
        </authorList>
    </citation>
    <scope>NUCLEOTIDE SEQUENCE [LARGE SCALE GENOMIC DNA]</scope>
    <source>
        <strain evidence="5 6">SAG 245.80</strain>
    </source>
</reference>
<dbReference type="InterPro" id="IPR029028">
    <property type="entry name" value="Alpha/beta_knot_MTases"/>
</dbReference>
<comment type="caution">
    <text evidence="5">The sequence shown here is derived from an EMBL/GenBank/DDBJ whole genome shotgun (WGS) entry which is preliminary data.</text>
</comment>
<organism evidence="5 6">
    <name type="scientific">Elliptochloris bilobata</name>
    <dbReference type="NCBI Taxonomy" id="381761"/>
    <lineage>
        <taxon>Eukaryota</taxon>
        <taxon>Viridiplantae</taxon>
        <taxon>Chlorophyta</taxon>
        <taxon>core chlorophytes</taxon>
        <taxon>Trebouxiophyceae</taxon>
        <taxon>Trebouxiophyceae incertae sedis</taxon>
        <taxon>Elliptochloris clade</taxon>
        <taxon>Elliptochloris</taxon>
    </lineage>
</organism>
<dbReference type="InterPro" id="IPR029026">
    <property type="entry name" value="tRNA_m1G_MTases_N"/>
</dbReference>
<keyword evidence="6" id="KW-1185">Reference proteome</keyword>
<protein>
    <submittedName>
        <fullName evidence="5">Uncharacterized protein</fullName>
    </submittedName>
</protein>
<dbReference type="GO" id="GO:0006364">
    <property type="term" value="P:rRNA processing"/>
    <property type="evidence" value="ECO:0007669"/>
    <property type="project" value="InterPro"/>
</dbReference>
<evidence type="ECO:0000256" key="2">
    <source>
        <dbReference type="ARBA" id="ARBA00022679"/>
    </source>
</evidence>
<dbReference type="PIRSF" id="PIRSF004505">
    <property type="entry name" value="MT_bac"/>
    <property type="match status" value="1"/>
</dbReference>
<dbReference type="PANTHER" id="PTHR33603:SF1">
    <property type="entry name" value="RIBOSOMAL RNA LARGE SUBUNIT METHYLTRANSFERASE H"/>
    <property type="match status" value="1"/>
</dbReference>
<dbReference type="HAMAP" id="MF_00658">
    <property type="entry name" value="23SrRNA_methyltr_H"/>
    <property type="match status" value="1"/>
</dbReference>
<dbReference type="SUPFAM" id="SSF75217">
    <property type="entry name" value="alpha/beta knot"/>
    <property type="match status" value="1"/>
</dbReference>
<evidence type="ECO:0000256" key="4">
    <source>
        <dbReference type="ARBA" id="ARBA00038303"/>
    </source>
</evidence>
<name>A0AAW1RFY0_9CHLO</name>
<keyword evidence="3" id="KW-0949">S-adenosyl-L-methionine</keyword>
<dbReference type="GO" id="GO:0008168">
    <property type="term" value="F:methyltransferase activity"/>
    <property type="evidence" value="ECO:0007669"/>
    <property type="project" value="UniProtKB-KW"/>
</dbReference>
<dbReference type="AlphaFoldDB" id="A0AAW1RFY0"/>
<dbReference type="CDD" id="cd18081">
    <property type="entry name" value="RlmH-like"/>
    <property type="match status" value="1"/>
</dbReference>
<keyword evidence="1" id="KW-0489">Methyltransferase</keyword>
<evidence type="ECO:0000313" key="5">
    <source>
        <dbReference type="EMBL" id="KAK9832538.1"/>
    </source>
</evidence>
<dbReference type="EMBL" id="JALJOU010000041">
    <property type="protein sequence ID" value="KAK9832538.1"/>
    <property type="molecule type" value="Genomic_DNA"/>
</dbReference>
<dbReference type="GO" id="GO:0032259">
    <property type="term" value="P:methylation"/>
    <property type="evidence" value="ECO:0007669"/>
    <property type="project" value="UniProtKB-KW"/>
</dbReference>
<dbReference type="Pfam" id="PF02590">
    <property type="entry name" value="SPOUT_MTase"/>
    <property type="match status" value="1"/>
</dbReference>
<accession>A0AAW1RFY0</accession>
<dbReference type="Gene3D" id="3.40.1280.10">
    <property type="match status" value="1"/>
</dbReference>
<comment type="similarity">
    <text evidence="4">Belongs to the RNA methyltransferase RlmH family.</text>
</comment>
<dbReference type="PANTHER" id="PTHR33603">
    <property type="entry name" value="METHYLTRANSFERASE"/>
    <property type="match status" value="1"/>
</dbReference>
<dbReference type="InterPro" id="IPR003742">
    <property type="entry name" value="RlmH-like"/>
</dbReference>
<keyword evidence="2" id="KW-0808">Transferase</keyword>
<gene>
    <name evidence="5" type="ORF">WJX81_007263</name>
</gene>